<dbReference type="OMA" id="VNDCEGR"/>
<sequence length="223" mass="23729">MEYAPAAAKILLCAAHDGDLEQLKKFAAVLDHLIGDGIPATVKYLIEDMKVEIDVKDGAGQTPLSHAFAEGRLAAVEYLLEMGANPEILDDSNTSPLHYVTMSGHKHFIPLLLSKGINVDVINNFGSPLQYAATAGDHDAVKVLMDHGANPNLVFHDTFSPLLASIGSLSWRCMEQLLKAGADPNGGPEGIKALPLAAQVGEAQIIKLLVEAGADPKLQIYTD</sequence>
<feature type="repeat" description="ANK" evidence="1">
    <location>
        <begin position="124"/>
        <end position="156"/>
    </location>
</feature>
<dbReference type="InterPro" id="IPR002110">
    <property type="entry name" value="Ankyrin_rpt"/>
</dbReference>
<dbReference type="InterPro" id="IPR051616">
    <property type="entry name" value="Cul2-RING_E3_ligase_SR"/>
</dbReference>
<dbReference type="Gene3D" id="1.25.40.20">
    <property type="entry name" value="Ankyrin repeat-containing domain"/>
    <property type="match status" value="1"/>
</dbReference>
<evidence type="ECO:0000256" key="1">
    <source>
        <dbReference type="PROSITE-ProRule" id="PRU00023"/>
    </source>
</evidence>
<dbReference type="Gramene" id="RZC47887">
    <property type="protein sequence ID" value="RZC47887"/>
    <property type="gene ID" value="C5167_040848"/>
</dbReference>
<feature type="repeat" description="ANK" evidence="1">
    <location>
        <begin position="189"/>
        <end position="221"/>
    </location>
</feature>
<keyword evidence="1" id="KW-0040">ANK repeat</keyword>
<dbReference type="SUPFAM" id="SSF48403">
    <property type="entry name" value="Ankyrin repeat"/>
    <property type="match status" value="1"/>
</dbReference>
<dbReference type="PROSITE" id="PS50088">
    <property type="entry name" value="ANK_REPEAT"/>
    <property type="match status" value="4"/>
</dbReference>
<dbReference type="PROSITE" id="PS50297">
    <property type="entry name" value="ANK_REP_REGION"/>
    <property type="match status" value="4"/>
</dbReference>
<dbReference type="Pfam" id="PF12796">
    <property type="entry name" value="Ank_2"/>
    <property type="match status" value="1"/>
</dbReference>
<protein>
    <submittedName>
        <fullName evidence="2">Uncharacterized protein</fullName>
    </submittedName>
</protein>
<evidence type="ECO:0000313" key="2">
    <source>
        <dbReference type="EMBL" id="RZC47887.1"/>
    </source>
</evidence>
<gene>
    <name evidence="2" type="ORF">C5167_040848</name>
</gene>
<name>A0A4Y7IG58_PAPSO</name>
<dbReference type="Pfam" id="PF13637">
    <property type="entry name" value="Ank_4"/>
    <property type="match status" value="1"/>
</dbReference>
<dbReference type="SMART" id="SM00248">
    <property type="entry name" value="ANK"/>
    <property type="match status" value="5"/>
</dbReference>
<dbReference type="PANTHER" id="PTHR46224">
    <property type="entry name" value="ANKYRIN REPEAT FAMILY PROTEIN"/>
    <property type="match status" value="1"/>
</dbReference>
<dbReference type="STRING" id="3469.A0A4Y7IG58"/>
<feature type="repeat" description="ANK" evidence="1">
    <location>
        <begin position="92"/>
        <end position="124"/>
    </location>
</feature>
<feature type="repeat" description="ANK" evidence="1">
    <location>
        <begin position="59"/>
        <end position="91"/>
    </location>
</feature>
<evidence type="ECO:0000313" key="3">
    <source>
        <dbReference type="Proteomes" id="UP000316621"/>
    </source>
</evidence>
<accession>A0A4Y7IG58</accession>
<dbReference type="InterPro" id="IPR036770">
    <property type="entry name" value="Ankyrin_rpt-contain_sf"/>
</dbReference>
<dbReference type="EMBL" id="CM010715">
    <property type="protein sequence ID" value="RZC47887.1"/>
    <property type="molecule type" value="Genomic_DNA"/>
</dbReference>
<dbReference type="Proteomes" id="UP000316621">
    <property type="component" value="Chromosome 1"/>
</dbReference>
<reference evidence="2 3" key="1">
    <citation type="journal article" date="2018" name="Science">
        <title>The opium poppy genome and morphinan production.</title>
        <authorList>
            <person name="Guo L."/>
            <person name="Winzer T."/>
            <person name="Yang X."/>
            <person name="Li Y."/>
            <person name="Ning Z."/>
            <person name="He Z."/>
            <person name="Teodor R."/>
            <person name="Lu Y."/>
            <person name="Bowser T.A."/>
            <person name="Graham I.A."/>
            <person name="Ye K."/>
        </authorList>
    </citation>
    <scope>NUCLEOTIDE SEQUENCE [LARGE SCALE GENOMIC DNA]</scope>
    <source>
        <strain evidence="3">cv. HN1</strain>
        <tissue evidence="2">Leaves</tissue>
    </source>
</reference>
<dbReference type="PANTHER" id="PTHR46224:SF67">
    <property type="entry name" value="HSP70-HSP90 ORGANIZING PROTEIN 3-LIKE"/>
    <property type="match status" value="1"/>
</dbReference>
<proteinExistence type="predicted"/>
<dbReference type="AlphaFoldDB" id="A0A4Y7IG58"/>
<keyword evidence="3" id="KW-1185">Reference proteome</keyword>
<organism evidence="2 3">
    <name type="scientific">Papaver somniferum</name>
    <name type="common">Opium poppy</name>
    <dbReference type="NCBI Taxonomy" id="3469"/>
    <lineage>
        <taxon>Eukaryota</taxon>
        <taxon>Viridiplantae</taxon>
        <taxon>Streptophyta</taxon>
        <taxon>Embryophyta</taxon>
        <taxon>Tracheophyta</taxon>
        <taxon>Spermatophyta</taxon>
        <taxon>Magnoliopsida</taxon>
        <taxon>Ranunculales</taxon>
        <taxon>Papaveraceae</taxon>
        <taxon>Papaveroideae</taxon>
        <taxon>Papaver</taxon>
    </lineage>
</organism>